<protein>
    <recommendedName>
        <fullName evidence="3">C-type lectin domain-containing protein</fullName>
    </recommendedName>
</protein>
<dbReference type="Proteomes" id="UP001152562">
    <property type="component" value="Unassembled WGS sequence"/>
</dbReference>
<dbReference type="InterPro" id="IPR050111">
    <property type="entry name" value="C-type_lectin/snaclec_domain"/>
</dbReference>
<evidence type="ECO:0008006" key="3">
    <source>
        <dbReference type="Google" id="ProtNLM"/>
    </source>
</evidence>
<dbReference type="CDD" id="cd00037">
    <property type="entry name" value="CLECT"/>
    <property type="match status" value="1"/>
</dbReference>
<evidence type="ECO:0000313" key="2">
    <source>
        <dbReference type="Proteomes" id="UP001152562"/>
    </source>
</evidence>
<comment type="caution">
    <text evidence="1">The sequence shown here is derived from an EMBL/GenBank/DDBJ whole genome shotgun (WGS) entry which is preliminary data.</text>
</comment>
<dbReference type="SUPFAM" id="SSF56436">
    <property type="entry name" value="C-type lectin-like"/>
    <property type="match status" value="1"/>
</dbReference>
<name>A0A9P0T931_PIEBR</name>
<gene>
    <name evidence="1" type="ORF">PIBRA_LOCUS2526</name>
</gene>
<evidence type="ECO:0000313" key="1">
    <source>
        <dbReference type="EMBL" id="CAH3999182.1"/>
    </source>
</evidence>
<organism evidence="1 2">
    <name type="scientific">Pieris brassicae</name>
    <name type="common">White butterfly</name>
    <name type="synonym">Large white butterfly</name>
    <dbReference type="NCBI Taxonomy" id="7116"/>
    <lineage>
        <taxon>Eukaryota</taxon>
        <taxon>Metazoa</taxon>
        <taxon>Ecdysozoa</taxon>
        <taxon>Arthropoda</taxon>
        <taxon>Hexapoda</taxon>
        <taxon>Insecta</taxon>
        <taxon>Pterygota</taxon>
        <taxon>Neoptera</taxon>
        <taxon>Endopterygota</taxon>
        <taxon>Lepidoptera</taxon>
        <taxon>Glossata</taxon>
        <taxon>Ditrysia</taxon>
        <taxon>Papilionoidea</taxon>
        <taxon>Pieridae</taxon>
        <taxon>Pierinae</taxon>
        <taxon>Pieris</taxon>
    </lineage>
</organism>
<proteinExistence type="predicted"/>
<sequence length="124" mass="14507">MYSNGTITDVKCNEVFLYVCYRNMSENEVLTECGTVDRDYHLESRTGSCYKFHLIARNWTRAFMTCAAEGAYLAIINSDAEAEFLKELFTREISTCCTFFQFSPCRLRRFPQLARAKCLDHYSW</sequence>
<keyword evidence="2" id="KW-1185">Reference proteome</keyword>
<dbReference type="InterPro" id="IPR016186">
    <property type="entry name" value="C-type_lectin-like/link_sf"/>
</dbReference>
<dbReference type="PANTHER" id="PTHR22803">
    <property type="entry name" value="MANNOSE, PHOSPHOLIPASE, LECTIN RECEPTOR RELATED"/>
    <property type="match status" value="1"/>
</dbReference>
<reference evidence="1" key="1">
    <citation type="submission" date="2022-05" db="EMBL/GenBank/DDBJ databases">
        <authorList>
            <person name="Okamura Y."/>
        </authorList>
    </citation>
    <scope>NUCLEOTIDE SEQUENCE</scope>
</reference>
<dbReference type="AlphaFoldDB" id="A0A9P0T931"/>
<accession>A0A9P0T931</accession>
<dbReference type="Gene3D" id="3.10.100.10">
    <property type="entry name" value="Mannose-Binding Protein A, subunit A"/>
    <property type="match status" value="1"/>
</dbReference>
<dbReference type="EMBL" id="CALOZG010000003">
    <property type="protein sequence ID" value="CAH3999182.1"/>
    <property type="molecule type" value="Genomic_DNA"/>
</dbReference>
<dbReference type="InterPro" id="IPR016187">
    <property type="entry name" value="CTDL_fold"/>
</dbReference>